<dbReference type="KEGG" id="dvv:114342278"/>
<dbReference type="PANTHER" id="PTHR23088">
    <property type="entry name" value="NITRILASE-RELATED"/>
    <property type="match status" value="1"/>
</dbReference>
<dbReference type="RefSeq" id="XP_028148873.1">
    <property type="nucleotide sequence ID" value="XM_028293072.1"/>
</dbReference>
<dbReference type="Pfam" id="PF00795">
    <property type="entry name" value="CN_hydrolase"/>
    <property type="match status" value="1"/>
</dbReference>
<dbReference type="GO" id="GO:0006139">
    <property type="term" value="P:nucleobase-containing compound metabolic process"/>
    <property type="evidence" value="ECO:0007669"/>
    <property type="project" value="TreeGrafter"/>
</dbReference>
<feature type="binding site" evidence="12">
    <location>
        <position position="402"/>
    </location>
    <ligand>
        <name>substrate</name>
    </ligand>
</feature>
<evidence type="ECO:0000313" key="18">
    <source>
        <dbReference type="Proteomes" id="UP001652700"/>
    </source>
</evidence>
<dbReference type="PROSITE" id="PS50263">
    <property type="entry name" value="CN_HYDROLASE"/>
    <property type="match status" value="1"/>
</dbReference>
<dbReference type="InterPro" id="IPR036265">
    <property type="entry name" value="HIT-like_sf"/>
</dbReference>
<dbReference type="InterPro" id="IPR019808">
    <property type="entry name" value="Histidine_triad_CS"/>
</dbReference>
<dbReference type="GO" id="GO:0047710">
    <property type="term" value="F:bis(5'-adenosyl)-triphosphatase activity"/>
    <property type="evidence" value="ECO:0007669"/>
    <property type="project" value="UniProtKB-EC"/>
</dbReference>
<dbReference type="SUPFAM" id="SSF54197">
    <property type="entry name" value="HIT-like"/>
    <property type="match status" value="1"/>
</dbReference>
<dbReference type="CDD" id="cd07572">
    <property type="entry name" value="nit"/>
    <property type="match status" value="1"/>
</dbReference>
<accession>A0A6P7GU15</accession>
<dbReference type="InterPro" id="IPR001110">
    <property type="entry name" value="UPF0012_CS"/>
</dbReference>
<evidence type="ECO:0000256" key="6">
    <source>
        <dbReference type="ARBA" id="ARBA00023268"/>
    </source>
</evidence>
<dbReference type="InterPro" id="IPR003010">
    <property type="entry name" value="C-N_Hydrolase"/>
</dbReference>
<dbReference type="EC" id="3.6.1.29" evidence="3"/>
<gene>
    <name evidence="19" type="primary">LOC114342278</name>
</gene>
<dbReference type="InterPro" id="IPR039383">
    <property type="entry name" value="FHIT"/>
</dbReference>
<evidence type="ECO:0000313" key="17">
    <source>
        <dbReference type="EnsemblMetazoa" id="XP_028148873.1"/>
    </source>
</evidence>
<dbReference type="InterPro" id="IPR011146">
    <property type="entry name" value="HIT-like"/>
</dbReference>
<reference evidence="17" key="2">
    <citation type="submission" date="2025-05" db="UniProtKB">
        <authorList>
            <consortium name="EnsemblMetazoa"/>
        </authorList>
    </citation>
    <scope>IDENTIFICATION</scope>
</reference>
<feature type="short sequence motif" description="Histidine triad motif" evidence="14">
    <location>
        <begin position="413"/>
        <end position="417"/>
    </location>
</feature>
<evidence type="ECO:0000256" key="2">
    <source>
        <dbReference type="ARBA" id="ARBA00011881"/>
    </source>
</evidence>
<protein>
    <recommendedName>
        <fullName evidence="10">Nitrilase and fragile histidine triad fusion protein NitFhit</fullName>
        <ecNumber evidence="3">3.6.1.29</ecNumber>
    </recommendedName>
</protein>
<dbReference type="CDD" id="cd01275">
    <property type="entry name" value="FHIT"/>
    <property type="match status" value="1"/>
</dbReference>
<dbReference type="InterPro" id="IPR036526">
    <property type="entry name" value="C-N_Hydrolase_sf"/>
</dbReference>
<dbReference type="PROSITE" id="PS00892">
    <property type="entry name" value="HIT_1"/>
    <property type="match status" value="1"/>
</dbReference>
<evidence type="ECO:0000256" key="12">
    <source>
        <dbReference type="PIRSR" id="PIRSR639383-2"/>
    </source>
</evidence>
<comment type="subunit">
    <text evidence="2">Homotetramer.</text>
</comment>
<keyword evidence="5" id="KW-0378">Hydrolase</keyword>
<evidence type="ECO:0000259" key="16">
    <source>
        <dbReference type="PROSITE" id="PS51084"/>
    </source>
</evidence>
<feature type="site" description="Important for induction of apoptosis" evidence="13">
    <location>
        <position position="433"/>
    </location>
</feature>
<keyword evidence="4" id="KW-0547">Nucleotide-binding</keyword>
<dbReference type="AlphaFoldDB" id="A0A6P7GU15"/>
<feature type="domain" description="HIT" evidence="16">
    <location>
        <begin position="321"/>
        <end position="428"/>
    </location>
</feature>
<dbReference type="InParanoid" id="A0A6P7GU15"/>
<organism evidence="19">
    <name type="scientific">Diabrotica virgifera virgifera</name>
    <name type="common">western corn rootworm</name>
    <dbReference type="NCBI Taxonomy" id="50390"/>
    <lineage>
        <taxon>Eukaryota</taxon>
        <taxon>Metazoa</taxon>
        <taxon>Ecdysozoa</taxon>
        <taxon>Arthropoda</taxon>
        <taxon>Hexapoda</taxon>
        <taxon>Insecta</taxon>
        <taxon>Pterygota</taxon>
        <taxon>Neoptera</taxon>
        <taxon>Endopterygota</taxon>
        <taxon>Coleoptera</taxon>
        <taxon>Polyphaga</taxon>
        <taxon>Cucujiformia</taxon>
        <taxon>Chrysomeloidea</taxon>
        <taxon>Chrysomelidae</taxon>
        <taxon>Galerucinae</taxon>
        <taxon>Diabroticina</taxon>
        <taxon>Diabroticites</taxon>
        <taxon>Diabrotica</taxon>
    </lineage>
</organism>
<dbReference type="Gene3D" id="3.30.428.10">
    <property type="entry name" value="HIT-like"/>
    <property type="match status" value="1"/>
</dbReference>
<feature type="domain" description="CN hydrolase" evidence="15">
    <location>
        <begin position="29"/>
        <end position="284"/>
    </location>
</feature>
<sequence length="467" mass="52813">MFKLPTCHKLVTVTKSFRNLSKMSSINKCKVAVCQFTACNDKSKNLVTVKRLVDEAVTNNAKVVFLPEGCDYIANNKDESRSLAESLDGELVDEYKKIANKNKIWLSVGGFHEKIDNNTMYNTHLLIDDTGNISSLYRKTHLFDVSIPEKNILLQESDYCTAGSAIIPPVETPAGLIGLSICYDLRFPEISTLQTKFGANILTYPSAFTATTGPAHWEILLRARAVENQCYVIAAAQYGKHNSKRTSYGHSMIVDPWGVVVAECPKYNENNPTNESIAVAEINTEYIKKIRQEMPVQKHRRTDIYNLNLLPNNNKNDERNSYSFADKIIPASTVFYKSNYCYAFTNIRCVVPGHVLVATLRCAPRLLDLTQEEIADLFQTVIKVQRAMETEHDAGSTTICVQDGKLAGQTVPHVHVHILPRKLNDFKQNDDIYWELAKHDSEENVQPIRSMEEMSEEARKLRTHFNI</sequence>
<evidence type="ECO:0000256" key="8">
    <source>
        <dbReference type="ARBA" id="ARBA00057461"/>
    </source>
</evidence>
<evidence type="ECO:0000256" key="13">
    <source>
        <dbReference type="PIRSR" id="PIRSR639383-3"/>
    </source>
</evidence>
<evidence type="ECO:0000256" key="1">
    <source>
        <dbReference type="ARBA" id="ARBA00001936"/>
    </source>
</evidence>
<dbReference type="GeneID" id="114342278"/>
<comment type="function">
    <text evidence="8">Cleaves A-5'-PPP-5'A to yield AMP and ADP.</text>
</comment>
<dbReference type="EnsemblMetazoa" id="XM_028293072.2">
    <property type="protein sequence ID" value="XP_028148873.1"/>
    <property type="gene ID" value="LOC114342278"/>
</dbReference>
<dbReference type="OrthoDB" id="680339at2759"/>
<evidence type="ECO:0000256" key="11">
    <source>
        <dbReference type="PIRSR" id="PIRSR639383-1"/>
    </source>
</evidence>
<dbReference type="PANTHER" id="PTHR23088:SF27">
    <property type="entry name" value="DEAMINATED GLUTATHIONE AMIDASE"/>
    <property type="match status" value="1"/>
</dbReference>
<feature type="binding site" evidence="12">
    <location>
        <position position="417"/>
    </location>
    <ligand>
        <name>substrate</name>
    </ligand>
</feature>
<dbReference type="Proteomes" id="UP001652700">
    <property type="component" value="Unplaced"/>
</dbReference>
<dbReference type="Pfam" id="PF01230">
    <property type="entry name" value="HIT"/>
    <property type="match status" value="1"/>
</dbReference>
<dbReference type="FunFam" id="3.30.428.10:FF:000011">
    <property type="entry name" value="Fragile histidine triad"/>
    <property type="match status" value="1"/>
</dbReference>
<evidence type="ECO:0000256" key="3">
    <source>
        <dbReference type="ARBA" id="ARBA00012377"/>
    </source>
</evidence>
<evidence type="ECO:0000259" key="15">
    <source>
        <dbReference type="PROSITE" id="PS50263"/>
    </source>
</evidence>
<feature type="binding site" evidence="12">
    <location>
        <begin position="408"/>
        <end position="411"/>
    </location>
    <ligand>
        <name>substrate</name>
    </ligand>
</feature>
<dbReference type="SUPFAM" id="SSF56317">
    <property type="entry name" value="Carbon-nitrogen hydrolase"/>
    <property type="match status" value="1"/>
</dbReference>
<dbReference type="FunFam" id="3.60.110.10:FF:000005">
    <property type="entry name" value="nitrilase homolog 1 isoform X1"/>
    <property type="match status" value="1"/>
</dbReference>
<name>A0A6P7GU15_DIAVI</name>
<feature type="binding site" evidence="12">
    <location>
        <position position="346"/>
    </location>
    <ligand>
        <name>substrate</name>
    </ligand>
</feature>
<evidence type="ECO:0000256" key="5">
    <source>
        <dbReference type="ARBA" id="ARBA00022801"/>
    </source>
</evidence>
<dbReference type="PROSITE" id="PS01227">
    <property type="entry name" value="UPF0012"/>
    <property type="match status" value="1"/>
</dbReference>
<dbReference type="GO" id="GO:0016811">
    <property type="term" value="F:hydrolase activity, acting on carbon-nitrogen (but not peptide) bonds, in linear amides"/>
    <property type="evidence" value="ECO:0007669"/>
    <property type="project" value="InterPro"/>
</dbReference>
<dbReference type="Gene3D" id="3.60.110.10">
    <property type="entry name" value="Carbon-nitrogen hydrolase"/>
    <property type="match status" value="1"/>
</dbReference>
<evidence type="ECO:0000256" key="14">
    <source>
        <dbReference type="PROSITE-ProRule" id="PRU00464"/>
    </source>
</evidence>
<evidence type="ECO:0000256" key="9">
    <source>
        <dbReference type="ARBA" id="ARBA00061127"/>
    </source>
</evidence>
<feature type="active site" description="Tele-AMP-histidine intermediate" evidence="11">
    <location>
        <position position="415"/>
    </location>
</feature>
<evidence type="ECO:0000256" key="7">
    <source>
        <dbReference type="ARBA" id="ARBA00047780"/>
    </source>
</evidence>
<comment type="catalytic activity">
    <reaction evidence="7">
        <text>P(1),P(3)-bis(5'-adenosyl) triphosphate + H2O = AMP + ADP + 2 H(+)</text>
        <dbReference type="Rhea" id="RHEA:13893"/>
        <dbReference type="ChEBI" id="CHEBI:15377"/>
        <dbReference type="ChEBI" id="CHEBI:15378"/>
        <dbReference type="ChEBI" id="CHEBI:58529"/>
        <dbReference type="ChEBI" id="CHEBI:456215"/>
        <dbReference type="ChEBI" id="CHEBI:456216"/>
        <dbReference type="EC" id="3.6.1.29"/>
    </reaction>
</comment>
<reference evidence="19" key="1">
    <citation type="submission" date="2025-04" db="UniProtKB">
        <authorList>
            <consortium name="RefSeq"/>
        </authorList>
    </citation>
    <scope>IDENTIFICATION</scope>
    <source>
        <tissue evidence="19">Whole insect</tissue>
    </source>
</reference>
<comment type="similarity">
    <text evidence="9">In the N-terminal section; belongs to the UPF0012 family.</text>
</comment>
<keyword evidence="6" id="KW-0511">Multifunctional enzyme</keyword>
<evidence type="ECO:0000256" key="4">
    <source>
        <dbReference type="ARBA" id="ARBA00022741"/>
    </source>
</evidence>
<dbReference type="FunCoup" id="A0A6P7GU15">
    <property type="interactions" value="629"/>
</dbReference>
<proteinExistence type="inferred from homology"/>
<keyword evidence="18" id="KW-1185">Reference proteome</keyword>
<dbReference type="GO" id="GO:0000166">
    <property type="term" value="F:nucleotide binding"/>
    <property type="evidence" value="ECO:0007669"/>
    <property type="project" value="UniProtKB-KW"/>
</dbReference>
<dbReference type="InterPro" id="IPR045254">
    <property type="entry name" value="Nit1/2_C-N_Hydrolase"/>
</dbReference>
<evidence type="ECO:0000256" key="10">
    <source>
        <dbReference type="ARBA" id="ARBA00069577"/>
    </source>
</evidence>
<evidence type="ECO:0000313" key="19">
    <source>
        <dbReference type="RefSeq" id="XP_028148873.1"/>
    </source>
</evidence>
<comment type="cofactor">
    <cofactor evidence="1">
        <name>Mn(2+)</name>
        <dbReference type="ChEBI" id="CHEBI:29035"/>
    </cofactor>
</comment>
<dbReference type="PROSITE" id="PS51084">
    <property type="entry name" value="HIT_2"/>
    <property type="match status" value="1"/>
</dbReference>